<reference evidence="1" key="1">
    <citation type="submission" date="2021-09" db="EMBL/GenBank/DDBJ databases">
        <authorList>
            <person name="Martin H S."/>
        </authorList>
    </citation>
    <scope>NUCLEOTIDE SEQUENCE</scope>
</reference>
<evidence type="ECO:0000313" key="1">
    <source>
        <dbReference type="EMBL" id="CAG9585298.1"/>
    </source>
</evidence>
<proteinExistence type="predicted"/>
<evidence type="ECO:0000313" key="2">
    <source>
        <dbReference type="Proteomes" id="UP000789524"/>
    </source>
</evidence>
<sequence length="156" mass="17143">MSRCRSVGRSRRVGVGAGSRNECTVLLRRARFVAPTRSGIFDANFGNAMTADYTDAVREGSHPKAEKRVGRADVITRLSPLTARSRRTHHTFWSVVYECRYVRKSNTVDALNGVTATNVPANTVIDHAMFTFCCHGNVLVTNGDAILAVSVYLIKP</sequence>
<comment type="caution">
    <text evidence="1">The sequence shown here is derived from an EMBL/GenBank/DDBJ whole genome shotgun (WGS) entry which is preliminary data.</text>
</comment>
<organism evidence="1 2">
    <name type="scientific">Danaus chrysippus</name>
    <name type="common">African queen</name>
    <dbReference type="NCBI Taxonomy" id="151541"/>
    <lineage>
        <taxon>Eukaryota</taxon>
        <taxon>Metazoa</taxon>
        <taxon>Ecdysozoa</taxon>
        <taxon>Arthropoda</taxon>
        <taxon>Hexapoda</taxon>
        <taxon>Insecta</taxon>
        <taxon>Pterygota</taxon>
        <taxon>Neoptera</taxon>
        <taxon>Endopterygota</taxon>
        <taxon>Lepidoptera</taxon>
        <taxon>Glossata</taxon>
        <taxon>Ditrysia</taxon>
        <taxon>Papilionoidea</taxon>
        <taxon>Nymphalidae</taxon>
        <taxon>Danainae</taxon>
        <taxon>Danaini</taxon>
        <taxon>Danaina</taxon>
        <taxon>Danaus</taxon>
        <taxon>Anosia</taxon>
    </lineage>
</organism>
<gene>
    <name evidence="1" type="ORF">DCHRY22_LOCUS15749</name>
</gene>
<protein>
    <submittedName>
        <fullName evidence="1">(African queen) hypothetical protein</fullName>
    </submittedName>
</protein>
<dbReference type="AlphaFoldDB" id="A0A8J2WDI7"/>
<dbReference type="Proteomes" id="UP000789524">
    <property type="component" value="Unassembled WGS sequence"/>
</dbReference>
<name>A0A8J2WDI7_9NEOP</name>
<dbReference type="EMBL" id="CAKASE010000083">
    <property type="protein sequence ID" value="CAG9585298.1"/>
    <property type="molecule type" value="Genomic_DNA"/>
</dbReference>
<dbReference type="OrthoDB" id="6914266at2759"/>
<accession>A0A8J2WDI7</accession>
<keyword evidence="2" id="KW-1185">Reference proteome</keyword>